<dbReference type="GO" id="GO:0005737">
    <property type="term" value="C:cytoplasm"/>
    <property type="evidence" value="ECO:0007669"/>
    <property type="project" value="TreeGrafter"/>
</dbReference>
<dbReference type="Proteomes" id="UP000290958">
    <property type="component" value="Unassembled WGS sequence"/>
</dbReference>
<feature type="domain" description="Thiamine phosphate synthase/TenI" evidence="3">
    <location>
        <begin position="22"/>
        <end position="190"/>
    </location>
</feature>
<dbReference type="SUPFAM" id="SSF51391">
    <property type="entry name" value="Thiamin phosphate synthase"/>
    <property type="match status" value="1"/>
</dbReference>
<organism evidence="4 5">
    <name type="scientific">Sphingobium fluviale</name>
    <dbReference type="NCBI Taxonomy" id="2506423"/>
    <lineage>
        <taxon>Bacteria</taxon>
        <taxon>Pseudomonadati</taxon>
        <taxon>Pseudomonadota</taxon>
        <taxon>Alphaproteobacteria</taxon>
        <taxon>Sphingomonadales</taxon>
        <taxon>Sphingomonadaceae</taxon>
        <taxon>Sphingobium</taxon>
    </lineage>
</organism>
<evidence type="ECO:0000313" key="4">
    <source>
        <dbReference type="EMBL" id="RXR25961.1"/>
    </source>
</evidence>
<evidence type="ECO:0000313" key="5">
    <source>
        <dbReference type="Proteomes" id="UP000290958"/>
    </source>
</evidence>
<proteinExistence type="predicted"/>
<dbReference type="PANTHER" id="PTHR20857">
    <property type="entry name" value="THIAMINE-PHOSPHATE PYROPHOSPHORYLASE"/>
    <property type="match status" value="1"/>
</dbReference>
<dbReference type="InterPro" id="IPR022998">
    <property type="entry name" value="ThiamineP_synth_TenI"/>
</dbReference>
<comment type="pathway">
    <text evidence="1">Cofactor biosynthesis; thiamine diphosphate biosynthesis.</text>
</comment>
<dbReference type="CDD" id="cd00564">
    <property type="entry name" value="TMP_TenI"/>
    <property type="match status" value="1"/>
</dbReference>
<sequence>MPRRQPPFGPRHTRALPALWLFTDERVAKEALMRAIARLPRGSGVVFRHYGLEREARAAVREQIAALARRHGLILLEAGERLGRRGNGVHHSSHYSRRVCAAGQRDLVSASAHSMRELAAAHRAGADLVFVSPVFPTRSHPGGRTLGLWGFAALARQARCPVIALGGMNTAHFRRLKPLGAHGWAAIDALI</sequence>
<dbReference type="AlphaFoldDB" id="A0A4Q1KE48"/>
<dbReference type="EMBL" id="SBKP01000018">
    <property type="protein sequence ID" value="RXR25961.1"/>
    <property type="molecule type" value="Genomic_DNA"/>
</dbReference>
<dbReference type="PANTHER" id="PTHR20857:SF15">
    <property type="entry name" value="THIAMINE-PHOSPHATE SYNTHASE"/>
    <property type="match status" value="1"/>
</dbReference>
<dbReference type="GO" id="GO:0004789">
    <property type="term" value="F:thiamine-phosphate diphosphorylase activity"/>
    <property type="evidence" value="ECO:0007669"/>
    <property type="project" value="TreeGrafter"/>
</dbReference>
<dbReference type="Gene3D" id="3.20.20.70">
    <property type="entry name" value="Aldolase class I"/>
    <property type="match status" value="1"/>
</dbReference>
<dbReference type="OrthoDB" id="8446047at2"/>
<evidence type="ECO:0000256" key="2">
    <source>
        <dbReference type="ARBA" id="ARBA00022977"/>
    </source>
</evidence>
<dbReference type="GO" id="GO:0009228">
    <property type="term" value="P:thiamine biosynthetic process"/>
    <property type="evidence" value="ECO:0007669"/>
    <property type="project" value="UniProtKB-KW"/>
</dbReference>
<dbReference type="InterPro" id="IPR036206">
    <property type="entry name" value="ThiamineP_synth_sf"/>
</dbReference>
<keyword evidence="5" id="KW-1185">Reference proteome</keyword>
<dbReference type="Pfam" id="PF02581">
    <property type="entry name" value="TMP-TENI"/>
    <property type="match status" value="1"/>
</dbReference>
<name>A0A4Q1KE48_9SPHN</name>
<gene>
    <name evidence="4" type="ORF">EQG66_13655</name>
</gene>
<dbReference type="InterPro" id="IPR013785">
    <property type="entry name" value="Aldolase_TIM"/>
</dbReference>
<protein>
    <submittedName>
        <fullName evidence="4">Thiamine phosphate synthase</fullName>
    </submittedName>
</protein>
<accession>A0A4Q1KE48</accession>
<evidence type="ECO:0000256" key="1">
    <source>
        <dbReference type="ARBA" id="ARBA00004948"/>
    </source>
</evidence>
<keyword evidence="2" id="KW-0784">Thiamine biosynthesis</keyword>
<reference evidence="5" key="1">
    <citation type="submission" date="2019-01" db="EMBL/GenBank/DDBJ databases">
        <title>Cytophagaceae bacterium strain CAR-16.</title>
        <authorList>
            <person name="Chen W.-M."/>
        </authorList>
    </citation>
    <scope>NUCLEOTIDE SEQUENCE [LARGE SCALE GENOMIC DNA]</scope>
    <source>
        <strain evidence="5">CHR27</strain>
    </source>
</reference>
<comment type="caution">
    <text evidence="4">The sequence shown here is derived from an EMBL/GenBank/DDBJ whole genome shotgun (WGS) entry which is preliminary data.</text>
</comment>
<evidence type="ECO:0000259" key="3">
    <source>
        <dbReference type="Pfam" id="PF02581"/>
    </source>
</evidence>